<dbReference type="OrthoDB" id="272605at2759"/>
<keyword evidence="1" id="KW-0175">Coiled coil</keyword>
<dbReference type="RefSeq" id="XP_011776698.1">
    <property type="nucleotide sequence ID" value="XM_011778396.1"/>
</dbReference>
<dbReference type="EMBL" id="FN554972">
    <property type="protein sequence ID" value="CBH14432.1"/>
    <property type="molecule type" value="Genomic_DNA"/>
</dbReference>
<evidence type="ECO:0000313" key="3">
    <source>
        <dbReference type="EMBL" id="CBH14432.1"/>
    </source>
</evidence>
<proteinExistence type="predicted"/>
<gene>
    <name evidence="3" type="ORF">TbgDal_IX5080</name>
</gene>
<reference evidence="4" key="1">
    <citation type="journal article" date="2010" name="PLoS Negl. Trop. Dis.">
        <title>The genome sequence of Trypanosoma brucei gambiense, causative agent of chronic human african trypanosomiasis.</title>
        <authorList>
            <person name="Jackson A.P."/>
            <person name="Sanders M."/>
            <person name="Berry A."/>
            <person name="McQuillan J."/>
            <person name="Aslett M.A."/>
            <person name="Quail M.A."/>
            <person name="Chukualim B."/>
            <person name="Capewell P."/>
            <person name="MacLeod A."/>
            <person name="Melville S.E."/>
            <person name="Gibson W."/>
            <person name="Barry J.D."/>
            <person name="Berriman M."/>
            <person name="Hertz-Fowler C."/>
        </authorList>
    </citation>
    <scope>NUCLEOTIDE SEQUENCE [LARGE SCALE GENOMIC DNA]</scope>
    <source>
        <strain evidence="4">MHOM/CI/86/DAL972</strain>
    </source>
</reference>
<dbReference type="GeneID" id="23860529"/>
<evidence type="ECO:0000256" key="1">
    <source>
        <dbReference type="SAM" id="Coils"/>
    </source>
</evidence>
<dbReference type="VEuPathDB" id="TriTrypDB:Tbg972.9.5080"/>
<feature type="compositionally biased region" description="Low complexity" evidence="2">
    <location>
        <begin position="298"/>
        <end position="309"/>
    </location>
</feature>
<dbReference type="Proteomes" id="UP000002316">
    <property type="component" value="Chromosome 9"/>
</dbReference>
<evidence type="ECO:0000256" key="2">
    <source>
        <dbReference type="SAM" id="MobiDB-lite"/>
    </source>
</evidence>
<dbReference type="AlphaFoldDB" id="C9ZYD3"/>
<feature type="region of interest" description="Disordered" evidence="2">
    <location>
        <begin position="258"/>
        <end position="316"/>
    </location>
</feature>
<accession>C9ZYD3</accession>
<feature type="coiled-coil region" evidence="1">
    <location>
        <begin position="346"/>
        <end position="416"/>
    </location>
</feature>
<sequence>MCISVASFTSFCLFFGSGFRENKLLSAPQNTVNPIIEKKREVSCGMCEVDTTKLLEELRKVKENLSEVIDECIFLENQCEMTEKRLKSELLDRDKRIADISSALMEMVKYTSLLERQVIASAFTTLGSAMKRAPAIDMCRNISLREVASAVRERRESSGSRSSAKRKTRNGALHSEAKMAEEKNAFLLSVDEACALVNGLLREKVNLAAKIGEVAFHVNNAIARGERTSPALPDASSENVDDLHQSILNLTKQLSACGNEGDEEKNLKPVPSQHTAETETEEPRQPQGLIVEKEDNTSRPQSPSQTQPPAGLASLGPHILDISRSSLPAVSITTQKGEGECGDITTESLVKKLAAAEEKCMAVEKQSRREREELHAELAYLRNSSREEKEEYNTLIERLTVELEILVAENAVMRKRIKGRKHSRDKIE</sequence>
<name>C9ZYD3_TRYB9</name>
<evidence type="ECO:0000313" key="4">
    <source>
        <dbReference type="Proteomes" id="UP000002316"/>
    </source>
</evidence>
<organism evidence="3 4">
    <name type="scientific">Trypanosoma brucei gambiense (strain MHOM/CI/86/DAL972)</name>
    <dbReference type="NCBI Taxonomy" id="679716"/>
    <lineage>
        <taxon>Eukaryota</taxon>
        <taxon>Discoba</taxon>
        <taxon>Euglenozoa</taxon>
        <taxon>Kinetoplastea</taxon>
        <taxon>Metakinetoplastina</taxon>
        <taxon>Trypanosomatida</taxon>
        <taxon>Trypanosomatidae</taxon>
        <taxon>Trypanosoma</taxon>
    </lineage>
</organism>
<protein>
    <submittedName>
        <fullName evidence="3">Uncharacterized protein</fullName>
    </submittedName>
</protein>
<dbReference type="KEGG" id="tbg:TbgDal_IX5080"/>
<feature type="coiled-coil region" evidence="1">
    <location>
        <begin position="51"/>
        <end position="78"/>
    </location>
</feature>
<feature type="region of interest" description="Disordered" evidence="2">
    <location>
        <begin position="153"/>
        <end position="175"/>
    </location>
</feature>